<reference evidence="2 3" key="1">
    <citation type="submission" date="2020-06" db="EMBL/GenBank/DDBJ databases">
        <title>Genomic analysis of Salicibibacter sp. NKC21-4.</title>
        <authorList>
            <person name="Oh Y.J."/>
        </authorList>
    </citation>
    <scope>NUCLEOTIDE SEQUENCE [LARGE SCALE GENOMIC DNA]</scope>
    <source>
        <strain evidence="2 3">NKC21-4</strain>
    </source>
</reference>
<keyword evidence="3" id="KW-1185">Reference proteome</keyword>
<feature type="transmembrane region" description="Helical" evidence="1">
    <location>
        <begin position="7"/>
        <end position="30"/>
    </location>
</feature>
<keyword evidence="1" id="KW-0472">Membrane</keyword>
<dbReference type="Pfam" id="PF26135">
    <property type="entry name" value="YuzI"/>
    <property type="match status" value="1"/>
</dbReference>
<evidence type="ECO:0000256" key="1">
    <source>
        <dbReference type="SAM" id="Phobius"/>
    </source>
</evidence>
<dbReference type="AlphaFoldDB" id="A0A7T7CG40"/>
<organism evidence="2 3">
    <name type="scientific">Salicibibacter cibi</name>
    <dbReference type="NCBI Taxonomy" id="2743001"/>
    <lineage>
        <taxon>Bacteria</taxon>
        <taxon>Bacillati</taxon>
        <taxon>Bacillota</taxon>
        <taxon>Bacilli</taxon>
        <taxon>Bacillales</taxon>
        <taxon>Bacillaceae</taxon>
        <taxon>Salicibibacter</taxon>
    </lineage>
</organism>
<dbReference type="EMBL" id="CP054706">
    <property type="protein sequence ID" value="QQK80807.1"/>
    <property type="molecule type" value="Genomic_DNA"/>
</dbReference>
<sequence length="81" mass="9072">MTIAIRVSIAAIGVFIAAVGAIGLIGYLNLTVSGYSFYEYWHFIILQPELYLFTGGLLLAAFSFLRMPRKTKKQIKKDIVE</sequence>
<gene>
    <name evidence="2" type="ORF">HUG20_13485</name>
</gene>
<dbReference type="InterPro" id="IPR058887">
    <property type="entry name" value="YuzI-like"/>
</dbReference>
<proteinExistence type="predicted"/>
<name>A0A7T7CG40_9BACI</name>
<keyword evidence="1" id="KW-0812">Transmembrane</keyword>
<keyword evidence="1" id="KW-1133">Transmembrane helix</keyword>
<evidence type="ECO:0000313" key="2">
    <source>
        <dbReference type="EMBL" id="QQK80807.1"/>
    </source>
</evidence>
<feature type="transmembrane region" description="Helical" evidence="1">
    <location>
        <begin position="50"/>
        <end position="67"/>
    </location>
</feature>
<dbReference type="KEGG" id="scib:HUG20_13485"/>
<protein>
    <submittedName>
        <fullName evidence="2">Uncharacterized protein</fullName>
    </submittedName>
</protein>
<accession>A0A7T7CG40</accession>
<evidence type="ECO:0000313" key="3">
    <source>
        <dbReference type="Proteomes" id="UP000595349"/>
    </source>
</evidence>
<dbReference type="RefSeq" id="WP_200085173.1">
    <property type="nucleotide sequence ID" value="NZ_CP054706.1"/>
</dbReference>
<dbReference type="Proteomes" id="UP000595349">
    <property type="component" value="Chromosome"/>
</dbReference>